<keyword evidence="3" id="KW-0067">ATP-binding</keyword>
<feature type="domain" description="Importin N-terminal" evidence="5">
    <location>
        <begin position="1256"/>
        <end position="1324"/>
    </location>
</feature>
<evidence type="ECO:0000313" key="7">
    <source>
        <dbReference type="Proteomes" id="UP001331761"/>
    </source>
</evidence>
<dbReference type="GO" id="GO:0003723">
    <property type="term" value="F:RNA binding"/>
    <property type="evidence" value="ECO:0007669"/>
    <property type="project" value="TreeGrafter"/>
</dbReference>
<dbReference type="SUPFAM" id="SSF52540">
    <property type="entry name" value="P-loop containing nucleoside triphosphate hydrolases"/>
    <property type="match status" value="2"/>
</dbReference>
<evidence type="ECO:0000256" key="3">
    <source>
        <dbReference type="ARBA" id="ARBA00022840"/>
    </source>
</evidence>
<dbReference type="InterPro" id="IPR003960">
    <property type="entry name" value="ATPase_AAA_CS"/>
</dbReference>
<dbReference type="GO" id="GO:0031267">
    <property type="term" value="F:small GTPase binding"/>
    <property type="evidence" value="ECO:0007669"/>
    <property type="project" value="InterPro"/>
</dbReference>
<dbReference type="InterPro" id="IPR027417">
    <property type="entry name" value="P-loop_NTPase"/>
</dbReference>
<dbReference type="FunFam" id="3.40.50.300:FF:000149">
    <property type="entry name" value="Nuclear valosin-containing protein-like"/>
    <property type="match status" value="1"/>
</dbReference>
<dbReference type="Proteomes" id="UP001331761">
    <property type="component" value="Unassembled WGS sequence"/>
</dbReference>
<dbReference type="InterPro" id="IPR038100">
    <property type="entry name" value="NLV2_N_sf"/>
</dbReference>
<dbReference type="Gene3D" id="1.10.8.60">
    <property type="match status" value="1"/>
</dbReference>
<accession>A0AAN8G511</accession>
<keyword evidence="7" id="KW-1185">Reference proteome</keyword>
<evidence type="ECO:0000313" key="6">
    <source>
        <dbReference type="EMBL" id="KAK5983725.1"/>
    </source>
</evidence>
<dbReference type="Pfam" id="PF16725">
    <property type="entry name" value="Nucleolin_bd"/>
    <property type="match status" value="1"/>
</dbReference>
<dbReference type="Pfam" id="PF03810">
    <property type="entry name" value="IBN_N"/>
    <property type="match status" value="1"/>
</dbReference>
<dbReference type="EMBL" id="WIXE01003676">
    <property type="protein sequence ID" value="KAK5983725.1"/>
    <property type="molecule type" value="Genomic_DNA"/>
</dbReference>
<dbReference type="Gene3D" id="1.25.10.10">
    <property type="entry name" value="Leucine-rich Repeat Variant"/>
    <property type="match status" value="1"/>
</dbReference>
<dbReference type="PROSITE" id="PS50896">
    <property type="entry name" value="LISH"/>
    <property type="match status" value="1"/>
</dbReference>
<comment type="similarity">
    <text evidence="1">Belongs to the AAA ATPase family.</text>
</comment>
<dbReference type="GO" id="GO:0016887">
    <property type="term" value="F:ATP hydrolysis activity"/>
    <property type="evidence" value="ECO:0007669"/>
    <property type="project" value="InterPro"/>
</dbReference>
<feature type="region of interest" description="Disordered" evidence="4">
    <location>
        <begin position="1"/>
        <end position="23"/>
    </location>
</feature>
<reference evidence="6 7" key="1">
    <citation type="submission" date="2019-10" db="EMBL/GenBank/DDBJ databases">
        <title>Assembly and Annotation for the nematode Trichostrongylus colubriformis.</title>
        <authorList>
            <person name="Martin J."/>
        </authorList>
    </citation>
    <scope>NUCLEOTIDE SEQUENCE [LARGE SCALE GENOMIC DNA]</scope>
    <source>
        <strain evidence="6">G859</strain>
        <tissue evidence="6">Whole worm</tissue>
    </source>
</reference>
<organism evidence="6 7">
    <name type="scientific">Trichostrongylus colubriformis</name>
    <name type="common">Black scour worm</name>
    <dbReference type="NCBI Taxonomy" id="6319"/>
    <lineage>
        <taxon>Eukaryota</taxon>
        <taxon>Metazoa</taxon>
        <taxon>Ecdysozoa</taxon>
        <taxon>Nematoda</taxon>
        <taxon>Chromadorea</taxon>
        <taxon>Rhabditida</taxon>
        <taxon>Rhabditina</taxon>
        <taxon>Rhabditomorpha</taxon>
        <taxon>Strongyloidea</taxon>
        <taxon>Trichostrongylidae</taxon>
        <taxon>Trichostrongylus</taxon>
    </lineage>
</organism>
<dbReference type="GO" id="GO:0005634">
    <property type="term" value="C:nucleus"/>
    <property type="evidence" value="ECO:0007669"/>
    <property type="project" value="TreeGrafter"/>
</dbReference>
<gene>
    <name evidence="6" type="ORF">GCK32_004930</name>
</gene>
<proteinExistence type="inferred from homology"/>
<name>A0AAN8G511_TRICO</name>
<dbReference type="GO" id="GO:1990275">
    <property type="term" value="F:preribosome binding"/>
    <property type="evidence" value="ECO:0007669"/>
    <property type="project" value="TreeGrafter"/>
</dbReference>
<dbReference type="Pfam" id="PF17862">
    <property type="entry name" value="AAA_lid_3"/>
    <property type="match status" value="1"/>
</dbReference>
<dbReference type="InterPro" id="IPR016024">
    <property type="entry name" value="ARM-type_fold"/>
</dbReference>
<evidence type="ECO:0000256" key="4">
    <source>
        <dbReference type="SAM" id="MobiDB-lite"/>
    </source>
</evidence>
<dbReference type="FunFam" id="3.40.50.300:FF:000365">
    <property type="entry name" value="Ribosome biogenesis ATPase RIX7"/>
    <property type="match status" value="1"/>
</dbReference>
<dbReference type="PANTHER" id="PTHR23077:SF171">
    <property type="entry name" value="NUCLEAR VALOSIN-CONTAINING PROTEIN-LIKE"/>
    <property type="match status" value="1"/>
</dbReference>
<dbReference type="InterPro" id="IPR031996">
    <property type="entry name" value="NVL2_nucleolin-bd"/>
</dbReference>
<comment type="caution">
    <text evidence="6">The sequence shown here is derived from an EMBL/GenBank/DDBJ whole genome shotgun (WGS) entry which is preliminary data.</text>
</comment>
<dbReference type="Gene3D" id="3.40.50.300">
    <property type="entry name" value="P-loop containing nucleotide triphosphate hydrolases"/>
    <property type="match status" value="2"/>
</dbReference>
<evidence type="ECO:0000256" key="2">
    <source>
        <dbReference type="ARBA" id="ARBA00022741"/>
    </source>
</evidence>
<dbReference type="SMART" id="SM00913">
    <property type="entry name" value="IBN_N"/>
    <property type="match status" value="1"/>
</dbReference>
<dbReference type="CDD" id="cd19530">
    <property type="entry name" value="RecA-like_NVL_r2-like"/>
    <property type="match status" value="1"/>
</dbReference>
<dbReference type="SMART" id="SM00382">
    <property type="entry name" value="AAA"/>
    <property type="match status" value="2"/>
</dbReference>
<dbReference type="PROSITE" id="PS00674">
    <property type="entry name" value="AAA"/>
    <property type="match status" value="1"/>
</dbReference>
<dbReference type="InterPro" id="IPR041569">
    <property type="entry name" value="AAA_lid_3"/>
</dbReference>
<dbReference type="InterPro" id="IPR003593">
    <property type="entry name" value="AAA+_ATPase"/>
</dbReference>
<dbReference type="SUPFAM" id="SSF48371">
    <property type="entry name" value="ARM repeat"/>
    <property type="match status" value="1"/>
</dbReference>
<sequence>MFTPQAARRPPGSMQPGAPVQSQSDIHAKEKLAAYVYEYLVISGATKTAEVFKEEVLSNVPNGAIKPSEMGPGFLQNWWMLFWDLYCAAPERRDGPDGQSTQEAKAFHDFGFVPGGFGPPGPLMNGMHGPGFPGGPGMGMPGPEGMMPGHPGGPGFPGRFPGRAGCPPGAMPPGGFGMFPGDPRAMPGQRMPPNAAMRMAPASFAPAGMRPGAPGGPPPPQGMRYGAPPGGAFMDSPGQAFPPGAGMMPNGGGVMCSQAPVGMSMSSPGMPPAGAADPHGFMMSGMPSSSTAMPFGMGDTSVTMGNGMGPGGMGGPGPGGPEGGPLTGLLNGEELKQSPASTPRGGVNGGTPAPPGSAHSMQPASVPGGAELMDQQSTKDDIEVSKIKQGLLDDFAPKEEISSVEFRSMKVRQTDGFVSDPQLLPRIKEHCLNFADQKFFRPEDVAFDLQRKYHEYGRKKYKPFVALVREGLHRLKIKDRPEGESAKCENCDDVTVVLEKKCENTITRSAGLSKNDRKRKALRLVELGLVRILQRRKSRMSACRAMKIKTGSSKNSRPGSNSANKLLSSLYSGTKPDLSSPLNITSVGSKKKRVGMAKQPISSSSVNSAPRGLGSVPAFSIQPRSSAVTFEHLGGCDRQFLEVCRLAMHMKRPQTYNMLGVEPPKGFLVHGPPGCGKTLFAQAVAGQFDLPMIQLAATELVSGVSGDTEEKIRQLFVIAKQSAPCVLILDDIDAIAPRRETATREMERRVVSQLSNSLDELFGPKKGASISGRICISNDGDVSLNDEETKVCGHVLVIGTTSRPDAVDGGLRRAGRFDCEISLGIPDEQARQKILHTVCKIFDTIVNHNSSKRQMTNEEIKEELDKVLSWLQAEDDPNVLERLGGFRVKMSDFERALENVQPSAKREGFATVPDVSWKDIGALSDVRQELEWNILFPVKRPEDFALLGINAKPQGILLCGPPGCGKTLLAKAIANETGMNFISVKGPELLNMYVGESERAVRTVFQRARDSSPCVIFFDEIDALCPKRSQNESSGGARLVNQFLTEMDGVEVRKQVFLIGATNRPDIVDSAILRPGRLDKILFDGTHPKLSSDVDFNRLSHLPELDGFTGADLAALVHEASIIALKARLFEENSSVDAVSMEHFLKAIHSVRPSVTEADRKKYLKMKEIYGARRPATQGGVCVCWRPVYVRHELDSVSYVCIYLLSFVFVSGLNRPTYALVSHDIMAAESRRTDTGSVLHLLHHSQSTDTVVQRNVQQQLDMLNGHQSFCCYLVHILSGMKEEQEASRSLAGLILKNNVRSQWSKYPDDVREFVKTNTLASIADPSPLIRATVGIIVTTIVVEENGVGHWPTLLPYLGHLLDQPDPNMQEAMVVCVVCVKQPRQGSASTLPSHGSMGAIQKIFEDSGDRLDTEQHVHPLMPKILSFFSSDSPKMRGLSMNSVNSILMINNDPISAVIDDFLRQLFGRAHDQDPEVQKQLCRSLTLLLDSHFEKLAPHLPNVIDYIIMKTQDPNENIAVEACEFWLSLAENSDVCKELLSPFLGKLVPVLIKCMRYSESDIIALKGNCDEEDAMIPDRDEDIKPRFHKSKLAAGQLNGEVSNYTGVSDKESL</sequence>
<keyword evidence="2" id="KW-0547">Nucleotide-binding</keyword>
<evidence type="ECO:0000259" key="5">
    <source>
        <dbReference type="PROSITE" id="PS50166"/>
    </source>
</evidence>
<dbReference type="InterPro" id="IPR006594">
    <property type="entry name" value="LisH"/>
</dbReference>
<feature type="compositionally biased region" description="Gly residues" evidence="4">
    <location>
        <begin position="306"/>
        <end position="326"/>
    </location>
</feature>
<dbReference type="GO" id="GO:0006886">
    <property type="term" value="P:intracellular protein transport"/>
    <property type="evidence" value="ECO:0007669"/>
    <property type="project" value="InterPro"/>
</dbReference>
<dbReference type="Pfam" id="PF00004">
    <property type="entry name" value="AAA"/>
    <property type="match status" value="2"/>
</dbReference>
<evidence type="ECO:0000256" key="1">
    <source>
        <dbReference type="ARBA" id="ARBA00006914"/>
    </source>
</evidence>
<dbReference type="Gene3D" id="1.10.10.2010">
    <property type="match status" value="1"/>
</dbReference>
<dbReference type="InterPro" id="IPR011989">
    <property type="entry name" value="ARM-like"/>
</dbReference>
<dbReference type="InterPro" id="IPR001494">
    <property type="entry name" value="Importin-beta_N"/>
</dbReference>
<dbReference type="GO" id="GO:0005524">
    <property type="term" value="F:ATP binding"/>
    <property type="evidence" value="ECO:0007669"/>
    <property type="project" value="UniProtKB-KW"/>
</dbReference>
<dbReference type="PROSITE" id="PS50166">
    <property type="entry name" value="IMPORTIN_B_NT"/>
    <property type="match status" value="1"/>
</dbReference>
<dbReference type="PANTHER" id="PTHR23077">
    <property type="entry name" value="AAA-FAMILY ATPASE"/>
    <property type="match status" value="1"/>
</dbReference>
<dbReference type="InterPro" id="IPR003959">
    <property type="entry name" value="ATPase_AAA_core"/>
</dbReference>
<dbReference type="InterPro" id="IPR050168">
    <property type="entry name" value="AAA_ATPase_domain"/>
</dbReference>
<feature type="region of interest" description="Disordered" evidence="4">
    <location>
        <begin position="304"/>
        <end position="379"/>
    </location>
</feature>
<protein>
    <recommendedName>
        <fullName evidence="5">Importin N-terminal domain-containing protein</fullName>
    </recommendedName>
</protein>
<dbReference type="GO" id="GO:0042254">
    <property type="term" value="P:ribosome biogenesis"/>
    <property type="evidence" value="ECO:0007669"/>
    <property type="project" value="TreeGrafter"/>
</dbReference>